<proteinExistence type="predicted"/>
<accession>A0A382LFQ9</accession>
<name>A0A382LFQ9_9ZZZZ</name>
<sequence>QLVGDIKKEIQIDNLPSSRPLHFAGVTKNPPKSISTFYEDWYKDHGYGNWIKERDADTIRPEEEEVKDEYWRTPFTNIDKRALYEYYVNYNVLEDLFPLTRSCESYETAQKILDGGSEDHCGKCWWCLERKWAFGRLV</sequence>
<organism evidence="1">
    <name type="scientific">marine metagenome</name>
    <dbReference type="NCBI Taxonomy" id="408172"/>
    <lineage>
        <taxon>unclassified sequences</taxon>
        <taxon>metagenomes</taxon>
        <taxon>ecological metagenomes</taxon>
    </lineage>
</organism>
<evidence type="ECO:0000313" key="1">
    <source>
        <dbReference type="EMBL" id="SVC35460.1"/>
    </source>
</evidence>
<gene>
    <name evidence="1" type="ORF">METZ01_LOCUS288314</name>
</gene>
<protein>
    <submittedName>
        <fullName evidence="1">Uncharacterized protein</fullName>
    </submittedName>
</protein>
<reference evidence="1" key="1">
    <citation type="submission" date="2018-05" db="EMBL/GenBank/DDBJ databases">
        <authorList>
            <person name="Lanie J.A."/>
            <person name="Ng W.-L."/>
            <person name="Kazmierczak K.M."/>
            <person name="Andrzejewski T.M."/>
            <person name="Davidsen T.M."/>
            <person name="Wayne K.J."/>
            <person name="Tettelin H."/>
            <person name="Glass J.I."/>
            <person name="Rusch D."/>
            <person name="Podicherti R."/>
            <person name="Tsui H.-C.T."/>
            <person name="Winkler M.E."/>
        </authorList>
    </citation>
    <scope>NUCLEOTIDE SEQUENCE</scope>
</reference>
<feature type="non-terminal residue" evidence="1">
    <location>
        <position position="1"/>
    </location>
</feature>
<dbReference type="AlphaFoldDB" id="A0A382LFQ9"/>
<dbReference type="Gene3D" id="3.40.50.620">
    <property type="entry name" value="HUPs"/>
    <property type="match status" value="1"/>
</dbReference>
<dbReference type="InterPro" id="IPR014729">
    <property type="entry name" value="Rossmann-like_a/b/a_fold"/>
</dbReference>
<dbReference type="EMBL" id="UINC01086734">
    <property type="protein sequence ID" value="SVC35460.1"/>
    <property type="molecule type" value="Genomic_DNA"/>
</dbReference>